<sequence length="335" mass="36842">MRPRVVVTDFLTESRFEEEVLGDIADVSVLEATSEEELLSGATEADALIVFHEVPIGPALIERLDRCLGVVRVGVGFDNVDRQAAGARGILVCNVPDYGTEEVADHTLMLLLAVARRLVTTDQSMRKSQWQYQTMLGAPRLRGQTLGLVGCGRIGTAVALRARAFGMRVVFFDPYKPAGYEKALGVERTATLEELLPQSNFLSVHCPASKETRHLIDRRAIDLLPVGSYLINTARGAVVEHEAILAGFASGRLVGAGLDVFETEPLVCEELRQDDRVIMTPHAAFYSVEAFPEMRRKAALEVRRFLEKTPAVNVVNRHFLVDPRAPLSPKLDGEP</sequence>
<evidence type="ECO:0000256" key="2">
    <source>
        <dbReference type="ARBA" id="ARBA00023002"/>
    </source>
</evidence>
<dbReference type="EMBL" id="CP036279">
    <property type="protein sequence ID" value="QDU59211.1"/>
    <property type="molecule type" value="Genomic_DNA"/>
</dbReference>
<evidence type="ECO:0000313" key="8">
    <source>
        <dbReference type="Proteomes" id="UP000317093"/>
    </source>
</evidence>
<protein>
    <submittedName>
        <fullName evidence="7">D-3-phosphoglycerate dehydrogenase</fullName>
        <ecNumber evidence="7">1.1.1.95</ecNumber>
    </submittedName>
</protein>
<dbReference type="InterPro" id="IPR036291">
    <property type="entry name" value="NAD(P)-bd_dom_sf"/>
</dbReference>
<accession>A0A518AWX8</accession>
<dbReference type="Gene3D" id="3.40.50.720">
    <property type="entry name" value="NAD(P)-binding Rossmann-like Domain"/>
    <property type="match status" value="2"/>
</dbReference>
<dbReference type="Pfam" id="PF02826">
    <property type="entry name" value="2-Hacid_dh_C"/>
    <property type="match status" value="1"/>
</dbReference>
<name>A0A518AWX8_9BACT</name>
<dbReference type="GO" id="GO:0006357">
    <property type="term" value="P:regulation of transcription by RNA polymerase II"/>
    <property type="evidence" value="ECO:0007669"/>
    <property type="project" value="TreeGrafter"/>
</dbReference>
<dbReference type="GO" id="GO:0001221">
    <property type="term" value="F:transcription coregulator binding"/>
    <property type="evidence" value="ECO:0007669"/>
    <property type="project" value="TreeGrafter"/>
</dbReference>
<evidence type="ECO:0000256" key="1">
    <source>
        <dbReference type="ARBA" id="ARBA00005854"/>
    </source>
</evidence>
<gene>
    <name evidence="7" type="primary">serA_1</name>
    <name evidence="7" type="ORF">Pan216_00380</name>
</gene>
<dbReference type="Proteomes" id="UP000317093">
    <property type="component" value="Chromosome"/>
</dbReference>
<keyword evidence="2 4" id="KW-0560">Oxidoreductase</keyword>
<dbReference type="GO" id="GO:0051287">
    <property type="term" value="F:NAD binding"/>
    <property type="evidence" value="ECO:0007669"/>
    <property type="project" value="InterPro"/>
</dbReference>
<dbReference type="InterPro" id="IPR051638">
    <property type="entry name" value="CTBP_dehydrogenase"/>
</dbReference>
<dbReference type="GO" id="GO:0003714">
    <property type="term" value="F:transcription corepressor activity"/>
    <property type="evidence" value="ECO:0007669"/>
    <property type="project" value="InterPro"/>
</dbReference>
<evidence type="ECO:0000313" key="7">
    <source>
        <dbReference type="EMBL" id="QDU59211.1"/>
    </source>
</evidence>
<dbReference type="PANTHER" id="PTHR46029">
    <property type="entry name" value="C-TERMINAL-BINDING PROTEIN"/>
    <property type="match status" value="1"/>
</dbReference>
<evidence type="ECO:0000259" key="5">
    <source>
        <dbReference type="Pfam" id="PF00389"/>
    </source>
</evidence>
<comment type="similarity">
    <text evidence="1 4">Belongs to the D-isomer specific 2-hydroxyacid dehydrogenase family.</text>
</comment>
<organism evidence="7 8">
    <name type="scientific">Kolteria novifilia</name>
    <dbReference type="NCBI Taxonomy" id="2527975"/>
    <lineage>
        <taxon>Bacteria</taxon>
        <taxon>Pseudomonadati</taxon>
        <taxon>Planctomycetota</taxon>
        <taxon>Planctomycetia</taxon>
        <taxon>Kolteriales</taxon>
        <taxon>Kolteriaceae</taxon>
        <taxon>Kolteria</taxon>
    </lineage>
</organism>
<dbReference type="GO" id="GO:0004617">
    <property type="term" value="F:phosphoglycerate dehydrogenase activity"/>
    <property type="evidence" value="ECO:0007669"/>
    <property type="project" value="UniProtKB-EC"/>
</dbReference>
<keyword evidence="3" id="KW-0520">NAD</keyword>
<dbReference type="RefSeq" id="WP_145253233.1">
    <property type="nucleotide sequence ID" value="NZ_CP036279.1"/>
</dbReference>
<dbReference type="AlphaFoldDB" id="A0A518AWX8"/>
<dbReference type="PROSITE" id="PS00670">
    <property type="entry name" value="D_2_HYDROXYACID_DH_2"/>
    <property type="match status" value="1"/>
</dbReference>
<dbReference type="PANTHER" id="PTHR46029:SF7">
    <property type="entry name" value="C-TERMINAL-BINDING PROTEIN"/>
    <property type="match status" value="1"/>
</dbReference>
<evidence type="ECO:0000256" key="4">
    <source>
        <dbReference type="RuleBase" id="RU003719"/>
    </source>
</evidence>
<dbReference type="CDD" id="cd05299">
    <property type="entry name" value="CtBP_dh"/>
    <property type="match status" value="1"/>
</dbReference>
<dbReference type="PROSITE" id="PS00671">
    <property type="entry name" value="D_2_HYDROXYACID_DH_3"/>
    <property type="match status" value="1"/>
</dbReference>
<feature type="domain" description="D-isomer specific 2-hydroxyacid dehydrogenase catalytic" evidence="5">
    <location>
        <begin position="17"/>
        <end position="316"/>
    </location>
</feature>
<keyword evidence="8" id="KW-1185">Reference proteome</keyword>
<dbReference type="OrthoDB" id="277029at2"/>
<dbReference type="Pfam" id="PF00389">
    <property type="entry name" value="2-Hacid_dh"/>
    <property type="match status" value="1"/>
</dbReference>
<dbReference type="KEGG" id="knv:Pan216_00380"/>
<dbReference type="EC" id="1.1.1.95" evidence="7"/>
<proteinExistence type="inferred from homology"/>
<feature type="domain" description="D-isomer specific 2-hydroxyacid dehydrogenase NAD-binding" evidence="6">
    <location>
        <begin position="108"/>
        <end position="284"/>
    </location>
</feature>
<dbReference type="InterPro" id="IPR043322">
    <property type="entry name" value="CtBP"/>
</dbReference>
<dbReference type="FunFam" id="3.40.50.720:FF:000203">
    <property type="entry name" value="D-3-phosphoglycerate dehydrogenase (SerA)"/>
    <property type="match status" value="1"/>
</dbReference>
<dbReference type="InterPro" id="IPR006139">
    <property type="entry name" value="D-isomer_2_OHA_DH_cat_dom"/>
</dbReference>
<evidence type="ECO:0000259" key="6">
    <source>
        <dbReference type="Pfam" id="PF02826"/>
    </source>
</evidence>
<dbReference type="GO" id="GO:0140297">
    <property type="term" value="F:DNA-binding transcription factor binding"/>
    <property type="evidence" value="ECO:0007669"/>
    <property type="project" value="TreeGrafter"/>
</dbReference>
<evidence type="ECO:0000256" key="3">
    <source>
        <dbReference type="ARBA" id="ARBA00023027"/>
    </source>
</evidence>
<dbReference type="SUPFAM" id="SSF51735">
    <property type="entry name" value="NAD(P)-binding Rossmann-fold domains"/>
    <property type="match status" value="1"/>
</dbReference>
<dbReference type="InterPro" id="IPR006140">
    <property type="entry name" value="D-isomer_DH_NAD-bd"/>
</dbReference>
<dbReference type="SUPFAM" id="SSF52283">
    <property type="entry name" value="Formate/glycerate dehydrogenase catalytic domain-like"/>
    <property type="match status" value="1"/>
</dbReference>
<reference evidence="7 8" key="1">
    <citation type="submission" date="2019-02" db="EMBL/GenBank/DDBJ databases">
        <title>Deep-cultivation of Planctomycetes and their phenomic and genomic characterization uncovers novel biology.</title>
        <authorList>
            <person name="Wiegand S."/>
            <person name="Jogler M."/>
            <person name="Boedeker C."/>
            <person name="Pinto D."/>
            <person name="Vollmers J."/>
            <person name="Rivas-Marin E."/>
            <person name="Kohn T."/>
            <person name="Peeters S.H."/>
            <person name="Heuer A."/>
            <person name="Rast P."/>
            <person name="Oberbeckmann S."/>
            <person name="Bunk B."/>
            <person name="Jeske O."/>
            <person name="Meyerdierks A."/>
            <person name="Storesund J.E."/>
            <person name="Kallscheuer N."/>
            <person name="Luecker S."/>
            <person name="Lage O.M."/>
            <person name="Pohl T."/>
            <person name="Merkel B.J."/>
            <person name="Hornburger P."/>
            <person name="Mueller R.-W."/>
            <person name="Bruemmer F."/>
            <person name="Labrenz M."/>
            <person name="Spormann A.M."/>
            <person name="Op den Camp H."/>
            <person name="Overmann J."/>
            <person name="Amann R."/>
            <person name="Jetten M.S.M."/>
            <person name="Mascher T."/>
            <person name="Medema M.H."/>
            <person name="Devos D.P."/>
            <person name="Kaster A.-K."/>
            <person name="Ovreas L."/>
            <person name="Rohde M."/>
            <person name="Galperin M.Y."/>
            <person name="Jogler C."/>
        </authorList>
    </citation>
    <scope>NUCLEOTIDE SEQUENCE [LARGE SCALE GENOMIC DNA]</scope>
    <source>
        <strain evidence="7 8">Pan216</strain>
    </source>
</reference>
<dbReference type="InterPro" id="IPR029753">
    <property type="entry name" value="D-isomer_DH_CS"/>
</dbReference>